<evidence type="ECO:0000256" key="1">
    <source>
        <dbReference type="PIRSR" id="PIRSR005902-1"/>
    </source>
</evidence>
<protein>
    <submittedName>
        <fullName evidence="2">TatD family hydrolase</fullName>
    </submittedName>
</protein>
<dbReference type="SUPFAM" id="SSF51556">
    <property type="entry name" value="Metallo-dependent hydrolases"/>
    <property type="match status" value="1"/>
</dbReference>
<dbReference type="Proteomes" id="UP000478417">
    <property type="component" value="Unassembled WGS sequence"/>
</dbReference>
<feature type="binding site" evidence="1">
    <location>
        <position position="18"/>
    </location>
    <ligand>
        <name>a divalent metal cation</name>
        <dbReference type="ChEBI" id="CHEBI:60240"/>
        <label>1</label>
    </ligand>
</feature>
<name>A0A6B2M0K1_9BACT</name>
<dbReference type="PIRSF" id="PIRSF005902">
    <property type="entry name" value="DNase_TatD"/>
    <property type="match status" value="1"/>
</dbReference>
<accession>A0A6B2M0K1</accession>
<dbReference type="Gene3D" id="3.20.20.140">
    <property type="entry name" value="Metal-dependent hydrolases"/>
    <property type="match status" value="1"/>
</dbReference>
<feature type="binding site" evidence="1">
    <location>
        <position position="210"/>
    </location>
    <ligand>
        <name>a divalent metal cation</name>
        <dbReference type="ChEBI" id="CHEBI:60240"/>
        <label>1</label>
    </ligand>
</feature>
<feature type="binding site" evidence="1">
    <location>
        <position position="99"/>
    </location>
    <ligand>
        <name>a divalent metal cation</name>
        <dbReference type="ChEBI" id="CHEBI:60240"/>
        <label>1</label>
    </ligand>
</feature>
<dbReference type="RefSeq" id="WP_163963122.1">
    <property type="nucleotide sequence ID" value="NZ_JAAGNX010000001.1"/>
</dbReference>
<dbReference type="GO" id="GO:0016788">
    <property type="term" value="F:hydrolase activity, acting on ester bonds"/>
    <property type="evidence" value="ECO:0007669"/>
    <property type="project" value="InterPro"/>
</dbReference>
<keyword evidence="1" id="KW-0479">Metal-binding</keyword>
<feature type="binding site" evidence="1">
    <location>
        <position position="135"/>
    </location>
    <ligand>
        <name>a divalent metal cation</name>
        <dbReference type="ChEBI" id="CHEBI:60240"/>
        <label>2</label>
    </ligand>
</feature>
<dbReference type="PANTHER" id="PTHR47176:SF1">
    <property type="entry name" value="OS04G0577500 PROTEIN"/>
    <property type="match status" value="1"/>
</dbReference>
<feature type="binding site" evidence="1">
    <location>
        <position position="160"/>
    </location>
    <ligand>
        <name>a divalent metal cation</name>
        <dbReference type="ChEBI" id="CHEBI:60240"/>
        <label>2</label>
    </ligand>
</feature>
<dbReference type="InterPro" id="IPR001130">
    <property type="entry name" value="TatD-like"/>
</dbReference>
<keyword evidence="3" id="KW-1185">Reference proteome</keyword>
<dbReference type="PANTHER" id="PTHR47176">
    <property type="entry name" value="OSJNBA0020J04.13 PROTEIN"/>
    <property type="match status" value="1"/>
</dbReference>
<dbReference type="Pfam" id="PF01026">
    <property type="entry name" value="TatD_DNase"/>
    <property type="match status" value="1"/>
</dbReference>
<reference evidence="2 3" key="1">
    <citation type="submission" date="2020-02" db="EMBL/GenBank/DDBJ databases">
        <title>Albibacoteraceae fam. nov., the first described family within the subdivision 4 Verrucomicrobia.</title>
        <authorList>
            <person name="Xi F."/>
        </authorList>
    </citation>
    <scope>NUCLEOTIDE SEQUENCE [LARGE SCALE GENOMIC DNA]</scope>
    <source>
        <strain evidence="2 3">CK1056</strain>
    </source>
</reference>
<evidence type="ECO:0000313" key="3">
    <source>
        <dbReference type="Proteomes" id="UP000478417"/>
    </source>
</evidence>
<dbReference type="EMBL" id="JAAGNX010000001">
    <property type="protein sequence ID" value="NDV61839.1"/>
    <property type="molecule type" value="Genomic_DNA"/>
</dbReference>
<dbReference type="AlphaFoldDB" id="A0A6B2M0K1"/>
<feature type="binding site" evidence="1">
    <location>
        <position position="16"/>
    </location>
    <ligand>
        <name>a divalent metal cation</name>
        <dbReference type="ChEBI" id="CHEBI:60240"/>
        <label>1</label>
    </ligand>
</feature>
<sequence length="271" mass="30559">MSSITPVEGVKYFDAHLHRQDPDLIDAIGPEVKFEGIKAQVCNGTRPDDWQAVQDVSSTDETTVLKAYGVHPWCVDQLPVDWESQLRRFLKSGAASVGEIGLDHWIQVRDDRLQLEVFARQLQMAHEEDLVPSIHCLRAWGLLVDSIRTGPALRRGFLVHGFGGSKEVLFQLLDLGGHVSFSSYASDPGRKRMRDAIRACPEDRLLAETDAPDMVPPEDLCRFPIKDAQGQRLHHPLEIQSSYAMLAELRQLPLEELAVQLEKNFRKLFMG</sequence>
<proteinExistence type="predicted"/>
<gene>
    <name evidence="2" type="ORF">G0Q06_05190</name>
</gene>
<comment type="caution">
    <text evidence="2">The sequence shown here is derived from an EMBL/GenBank/DDBJ whole genome shotgun (WGS) entry which is preliminary data.</text>
</comment>
<evidence type="ECO:0000313" key="2">
    <source>
        <dbReference type="EMBL" id="NDV61839.1"/>
    </source>
</evidence>
<keyword evidence="2" id="KW-0378">Hydrolase</keyword>
<dbReference type="CDD" id="cd01310">
    <property type="entry name" value="TatD_DNAse"/>
    <property type="match status" value="1"/>
</dbReference>
<organism evidence="2 3">
    <name type="scientific">Oceanipulchritudo coccoides</name>
    <dbReference type="NCBI Taxonomy" id="2706888"/>
    <lineage>
        <taxon>Bacteria</taxon>
        <taxon>Pseudomonadati</taxon>
        <taxon>Verrucomicrobiota</taxon>
        <taxon>Opitutia</taxon>
        <taxon>Puniceicoccales</taxon>
        <taxon>Oceanipulchritudinaceae</taxon>
        <taxon>Oceanipulchritudo</taxon>
    </lineage>
</organism>
<dbReference type="GO" id="GO:0046872">
    <property type="term" value="F:metal ion binding"/>
    <property type="evidence" value="ECO:0007669"/>
    <property type="project" value="UniProtKB-KW"/>
</dbReference>
<dbReference type="InterPro" id="IPR032466">
    <property type="entry name" value="Metal_Hydrolase"/>
</dbReference>